<sequence length="282" mass="32003">MSKPLLVCRKSDDEIKPKLKVFCVGYEQGRWRAQELVRDAFRRHLTSFALSYSEWQKVDGDSAAAALARSAKMVYDTDKYERRGEFGELILHGILRDFYGAEPAVSKIFFLDSPNETAKGFDAVHVVVDDTGELDVWLGEAKLYTDMKSAINAVVRSIQDHISNEFLRREFIAVSNKFDDGWPHSAALTELLDENTSLDVILDRIVMPVLLTFQSDVIARHNKVSDAYIEDLLQEAQEAWEIFKDGLPADFPVVIAFIVLPLKETKAVRDLAHNTLMTYQTL</sequence>
<evidence type="ECO:0000313" key="2">
    <source>
        <dbReference type="EMBL" id="NNH21538.1"/>
    </source>
</evidence>
<dbReference type="EMBL" id="JABEMA010000002">
    <property type="protein sequence ID" value="NNH21538.1"/>
    <property type="molecule type" value="Genomic_DNA"/>
</dbReference>
<dbReference type="Proteomes" id="UP000555552">
    <property type="component" value="Unassembled WGS sequence"/>
</dbReference>
<dbReference type="AlphaFoldDB" id="A0A849BVF0"/>
<keyword evidence="3" id="KW-1185">Reference proteome</keyword>
<comment type="caution">
    <text evidence="2">The sequence shown here is derived from an EMBL/GenBank/DDBJ whole genome shotgun (WGS) entry which is preliminary data.</text>
</comment>
<dbReference type="InterPro" id="IPR014976">
    <property type="entry name" value="AbpA_HamA_C"/>
</dbReference>
<protein>
    <submittedName>
        <fullName evidence="2">DUF1837 domain-containing protein</fullName>
    </submittedName>
</protein>
<dbReference type="Pfam" id="PF08878">
    <property type="entry name" value="HamA"/>
    <property type="match status" value="1"/>
</dbReference>
<dbReference type="RefSeq" id="WP_171201407.1">
    <property type="nucleotide sequence ID" value="NZ_BAAANP010000002.1"/>
</dbReference>
<reference evidence="2 3" key="1">
    <citation type="submission" date="2020-05" db="EMBL/GenBank/DDBJ databases">
        <title>MicrobeNet Type strains.</title>
        <authorList>
            <person name="Nicholson A.C."/>
        </authorList>
    </citation>
    <scope>NUCLEOTIDE SEQUENCE [LARGE SCALE GENOMIC DNA]</scope>
    <source>
        <strain evidence="2 3">JCM 14547</strain>
    </source>
</reference>
<organism evidence="2 3">
    <name type="scientific">Pseudokineococcus marinus</name>
    <dbReference type="NCBI Taxonomy" id="351215"/>
    <lineage>
        <taxon>Bacteria</taxon>
        <taxon>Bacillati</taxon>
        <taxon>Actinomycetota</taxon>
        <taxon>Actinomycetes</taxon>
        <taxon>Kineosporiales</taxon>
        <taxon>Kineosporiaceae</taxon>
        <taxon>Pseudokineococcus</taxon>
    </lineage>
</organism>
<evidence type="ECO:0000313" key="3">
    <source>
        <dbReference type="Proteomes" id="UP000555552"/>
    </source>
</evidence>
<accession>A0A849BVF0</accession>
<evidence type="ECO:0000259" key="1">
    <source>
        <dbReference type="Pfam" id="PF08878"/>
    </source>
</evidence>
<gene>
    <name evidence="2" type="ORF">HLB09_00250</name>
</gene>
<name>A0A849BVF0_9ACTN</name>
<proteinExistence type="predicted"/>
<feature type="domain" description="Anti-bacteriophage protein A/HamA C-terminal" evidence="1">
    <location>
        <begin position="9"/>
        <end position="273"/>
    </location>
</feature>